<feature type="compositionally biased region" description="Low complexity" evidence="1">
    <location>
        <begin position="721"/>
        <end position="737"/>
    </location>
</feature>
<feature type="domain" description="BRCT" evidence="2">
    <location>
        <begin position="1014"/>
        <end position="1076"/>
    </location>
</feature>
<evidence type="ECO:0000256" key="1">
    <source>
        <dbReference type="SAM" id="MobiDB-lite"/>
    </source>
</evidence>
<dbReference type="CDD" id="cd17743">
    <property type="entry name" value="BRCT_BRC1_like_rpt5"/>
    <property type="match status" value="1"/>
</dbReference>
<dbReference type="Gene3D" id="3.40.50.10190">
    <property type="entry name" value="BRCT domain"/>
    <property type="match status" value="3"/>
</dbReference>
<name>A0A1X6NHP6_9APHY</name>
<feature type="compositionally biased region" description="Acidic residues" evidence="1">
    <location>
        <begin position="685"/>
        <end position="700"/>
    </location>
</feature>
<feature type="compositionally biased region" description="Polar residues" evidence="1">
    <location>
        <begin position="987"/>
        <end position="997"/>
    </location>
</feature>
<dbReference type="Pfam" id="PF12738">
    <property type="entry name" value="PTCB-BRCT"/>
    <property type="match status" value="1"/>
</dbReference>
<feature type="compositionally biased region" description="Basic residues" evidence="1">
    <location>
        <begin position="900"/>
        <end position="909"/>
    </location>
</feature>
<evidence type="ECO:0000313" key="3">
    <source>
        <dbReference type="EMBL" id="OSX68158.1"/>
    </source>
</evidence>
<sequence>MQRTPFLAIRYFISRTIRPERREQLAALLDSAGATTVSLNDPTLTHFITMSLPLDDSLEVIQTESQAVLVTPTWVERSRILGSPQIAEYYSPDPALLFSGVTATANDLSAQDCELLSAAISALGGQWRMALTKDVTHVFTLTTGSVKYATAMAHREMTGMVVVVPHWFEDSVRLGVRGLPTKEYEWPEPAVFRGHADLDKEGTAYERNRKIPAEKKAYFETALVEGHDLPPTRAPPHNVWEGRRVLLSTSLGLSEGQRKAHEADIQREGGIVVELETVQSGSAKEIAYEEAEKVAECDILVTRYRTGKAFVEAFKAKKTIGSLTWLCGGRLLQKIITVTNYSGKHRDYLKKLILTMGAEFTPSIKQLVLCTDLTRTKPTSSLSGTKTQKATSWSIPVVNHKWLEDCFAQWRNLTPAQEKYIKFPPRVDFSELLADRRSGGRTGYEPDELAAMAMDDGLEEETQDEASPDSRIAGAELVGTANSARDAREVEDAVALEDEVGEISIGGLQDVDIRMEDEEEADPEGESMDVDEKPQAKPKPLKKLPSAKKASLQIQSDEDEDTFRPRVSSSRSPVKRYSAAKSKSNSRRVPTTLSAESEDDERSMRPPARTSSPKKKSKPAQVRSDSESDDIGRHAKTGPAFYKSKLLSEDEDEVMEVDDEPKRPPRRNSKPRLLVKGKAKAGVPSEDDTADDQEDEDEESLAPRRPTRRTAKHSRSEIPASLEPSSSRPLESPLSSPNPVKRQVSVVLPTVTAVYSPKKTGPSPSKPLARTESVRAQAAEASSRSPGKRGQLSAPSSKRDEVDTRPASPPPPAKPSRRSDISASTEPSRSEISVAPPARTPSRRSAANKATQKLRDVIMPDVMNFQKELKRGNVRPAWEDTKGKGKDAHREDDAAETKSAKSRGKKRSSAAHEGTPASEDELPEKKRQRTTPTSKKNKAVIGNGQQSRQDQEESGEESGEEEDSVVVDSKSRRRKSSTRDNAIASAASKSVEVQSSRHNPKAVRIMTTQVTVSDEVSRILTKLGVKMTSKPSECTHLVARNLVRTEKFLCAMAVAPFVVNEKWLLASAAAKQILRA</sequence>
<dbReference type="InterPro" id="IPR036420">
    <property type="entry name" value="BRCT_dom_sf"/>
</dbReference>
<feature type="region of interest" description="Disordered" evidence="1">
    <location>
        <begin position="507"/>
        <end position="999"/>
    </location>
</feature>
<dbReference type="SUPFAM" id="SSF52113">
    <property type="entry name" value="BRCT domain"/>
    <property type="match status" value="4"/>
</dbReference>
<proteinExistence type="predicted"/>
<feature type="compositionally biased region" description="Basic and acidic residues" evidence="1">
    <location>
        <begin position="624"/>
        <end position="633"/>
    </location>
</feature>
<organism evidence="3 4">
    <name type="scientific">Postia placenta MAD-698-R-SB12</name>
    <dbReference type="NCBI Taxonomy" id="670580"/>
    <lineage>
        <taxon>Eukaryota</taxon>
        <taxon>Fungi</taxon>
        <taxon>Dikarya</taxon>
        <taxon>Basidiomycota</taxon>
        <taxon>Agaricomycotina</taxon>
        <taxon>Agaricomycetes</taxon>
        <taxon>Polyporales</taxon>
        <taxon>Adustoporiaceae</taxon>
        <taxon>Rhodonia</taxon>
    </lineage>
</organism>
<dbReference type="PROSITE" id="PS50172">
    <property type="entry name" value="BRCT"/>
    <property type="match status" value="4"/>
</dbReference>
<evidence type="ECO:0000259" key="2">
    <source>
        <dbReference type="PROSITE" id="PS50172"/>
    </source>
</evidence>
<dbReference type="PANTHER" id="PTHR47667">
    <property type="entry name" value="REGULATOR OF TY1 TRANSPOSITION PROTEIN 107"/>
    <property type="match status" value="1"/>
</dbReference>
<feature type="compositionally biased region" description="Polar residues" evidence="1">
    <location>
        <begin position="821"/>
        <end position="831"/>
    </location>
</feature>
<dbReference type="GO" id="GO:1990683">
    <property type="term" value="P:DNA double-strand break attachment to nuclear envelope"/>
    <property type="evidence" value="ECO:0007669"/>
    <property type="project" value="TreeGrafter"/>
</dbReference>
<dbReference type="InterPro" id="IPR001357">
    <property type="entry name" value="BRCT_dom"/>
</dbReference>
<dbReference type="Proteomes" id="UP000194127">
    <property type="component" value="Unassembled WGS sequence"/>
</dbReference>
<dbReference type="STRING" id="670580.A0A1X6NHP6"/>
<feature type="domain" description="BRCT" evidence="2">
    <location>
        <begin position="93"/>
        <end position="173"/>
    </location>
</feature>
<dbReference type="EMBL" id="KZ110591">
    <property type="protein sequence ID" value="OSX68158.1"/>
    <property type="molecule type" value="Genomic_DNA"/>
</dbReference>
<feature type="domain" description="BRCT" evidence="2">
    <location>
        <begin position="315"/>
        <end position="407"/>
    </location>
</feature>
<dbReference type="AlphaFoldDB" id="A0A1X6NHP6"/>
<feature type="compositionally biased region" description="Low complexity" evidence="1">
    <location>
        <begin position="756"/>
        <end position="767"/>
    </location>
</feature>
<dbReference type="SMART" id="SM00292">
    <property type="entry name" value="BRCT"/>
    <property type="match status" value="4"/>
</dbReference>
<dbReference type="PANTHER" id="PTHR47667:SF1">
    <property type="entry name" value="REGULATOR OF TY1 TRANSPOSITION PROTEIN 107"/>
    <property type="match status" value="1"/>
</dbReference>
<dbReference type="Pfam" id="PF16770">
    <property type="entry name" value="RTT107_BRCT_5"/>
    <property type="match status" value="1"/>
</dbReference>
<feature type="compositionally biased region" description="Acidic residues" evidence="1">
    <location>
        <begin position="649"/>
        <end position="659"/>
    </location>
</feature>
<dbReference type="GO" id="GO:0035361">
    <property type="term" value="C:Cul8-RING ubiquitin ligase complex"/>
    <property type="evidence" value="ECO:0007669"/>
    <property type="project" value="TreeGrafter"/>
</dbReference>
<feature type="compositionally biased region" description="Basic residues" evidence="1">
    <location>
        <begin position="664"/>
        <end position="679"/>
    </location>
</feature>
<gene>
    <name evidence="3" type="ORF">POSPLADRAFT_1043286</name>
</gene>
<feature type="compositionally biased region" description="Low complexity" evidence="1">
    <location>
        <begin position="565"/>
        <end position="576"/>
    </location>
</feature>
<dbReference type="OrthoDB" id="342264at2759"/>
<dbReference type="InterPro" id="IPR053036">
    <property type="entry name" value="CellCycle_DNARepair_Reg"/>
</dbReference>
<dbReference type="RefSeq" id="XP_024344952.1">
    <property type="nucleotide sequence ID" value="XM_024478270.1"/>
</dbReference>
<dbReference type="CDD" id="cd18436">
    <property type="entry name" value="BRCT_BRC1_like_rpt2"/>
    <property type="match status" value="1"/>
</dbReference>
<dbReference type="GO" id="GO:0006302">
    <property type="term" value="P:double-strand break repair"/>
    <property type="evidence" value="ECO:0007669"/>
    <property type="project" value="TreeGrafter"/>
</dbReference>
<feature type="compositionally biased region" description="Basic and acidic residues" evidence="1">
    <location>
        <begin position="867"/>
        <end position="899"/>
    </location>
</feature>
<keyword evidence="4" id="KW-1185">Reference proteome</keyword>
<dbReference type="GeneID" id="36323220"/>
<feature type="compositionally biased region" description="Polar residues" evidence="1">
    <location>
        <begin position="581"/>
        <end position="595"/>
    </location>
</feature>
<dbReference type="GO" id="GO:0005634">
    <property type="term" value="C:nucleus"/>
    <property type="evidence" value="ECO:0007669"/>
    <property type="project" value="TreeGrafter"/>
</dbReference>
<reference evidence="3 4" key="1">
    <citation type="submission" date="2017-04" db="EMBL/GenBank/DDBJ databases">
        <title>Genome Sequence of the Model Brown-Rot Fungus Postia placenta SB12.</title>
        <authorList>
            <consortium name="DOE Joint Genome Institute"/>
            <person name="Gaskell J."/>
            <person name="Kersten P."/>
            <person name="Larrondo L.F."/>
            <person name="Canessa P."/>
            <person name="Martinez D."/>
            <person name="Hibbett D."/>
            <person name="Schmoll M."/>
            <person name="Kubicek C.P."/>
            <person name="Martinez A.T."/>
            <person name="Yadav J."/>
            <person name="Master E."/>
            <person name="Magnuson J.K."/>
            <person name="James T."/>
            <person name="Yaver D."/>
            <person name="Berka R."/>
            <person name="Labutti K."/>
            <person name="Lipzen A."/>
            <person name="Aerts A."/>
            <person name="Barry K."/>
            <person name="Henrissat B."/>
            <person name="Blanchette R."/>
            <person name="Grigoriev I."/>
            <person name="Cullen D."/>
        </authorList>
    </citation>
    <scope>NUCLEOTIDE SEQUENCE [LARGE SCALE GENOMIC DNA]</scope>
    <source>
        <strain evidence="3 4">MAD-698-R-SB12</strain>
    </source>
</reference>
<accession>A0A1X6NHP6</accession>
<evidence type="ECO:0000313" key="4">
    <source>
        <dbReference type="Proteomes" id="UP000194127"/>
    </source>
</evidence>
<protein>
    <recommendedName>
        <fullName evidence="2">BRCT domain-containing protein</fullName>
    </recommendedName>
</protein>
<feature type="compositionally biased region" description="Acidic residues" evidence="1">
    <location>
        <begin position="952"/>
        <end position="965"/>
    </location>
</feature>
<feature type="domain" description="BRCT" evidence="2">
    <location>
        <begin position="1"/>
        <end position="78"/>
    </location>
</feature>
<feature type="compositionally biased region" description="Acidic residues" evidence="1">
    <location>
        <begin position="515"/>
        <end position="529"/>
    </location>
</feature>